<dbReference type="EMBL" id="SDWV01000034">
    <property type="protein sequence ID" value="RYC03827.1"/>
    <property type="molecule type" value="Genomic_DNA"/>
</dbReference>
<gene>
    <name evidence="1" type="ORF">EUA94_21505</name>
</gene>
<evidence type="ECO:0000313" key="1">
    <source>
        <dbReference type="EMBL" id="RYC03827.1"/>
    </source>
</evidence>
<dbReference type="AlphaFoldDB" id="A0A4V1RMX0"/>
<dbReference type="RefSeq" id="WP_129428966.1">
    <property type="nucleotide sequence ID" value="NZ_SDWV01000034.1"/>
</dbReference>
<dbReference type="OrthoDB" id="7067722at2"/>
<accession>A0A4V1RMX0</accession>
<proteinExistence type="predicted"/>
<comment type="caution">
    <text evidence="1">The sequence shown here is derived from an EMBL/GenBank/DDBJ whole genome shotgun (WGS) entry which is preliminary data.</text>
</comment>
<reference evidence="1 2" key="1">
    <citation type="submission" date="2019-01" db="EMBL/GenBank/DDBJ databases">
        <title>Novel species of Nocardioides.</title>
        <authorList>
            <person name="Liu Q."/>
            <person name="X Y.-H."/>
        </authorList>
    </citation>
    <scope>NUCLEOTIDE SEQUENCE [LARGE SCALE GENOMIC DNA]</scope>
    <source>
        <strain evidence="1 2">HLT2-9</strain>
    </source>
</reference>
<organism evidence="1 2">
    <name type="scientific">Nocardioides zhouii</name>
    <dbReference type="NCBI Taxonomy" id="1168729"/>
    <lineage>
        <taxon>Bacteria</taxon>
        <taxon>Bacillati</taxon>
        <taxon>Actinomycetota</taxon>
        <taxon>Actinomycetes</taxon>
        <taxon>Propionibacteriales</taxon>
        <taxon>Nocardioidaceae</taxon>
        <taxon>Nocardioides</taxon>
    </lineage>
</organism>
<evidence type="ECO:0000313" key="2">
    <source>
        <dbReference type="Proteomes" id="UP000291101"/>
    </source>
</evidence>
<keyword evidence="2" id="KW-1185">Reference proteome</keyword>
<name>A0A4V1RMX0_9ACTN</name>
<protein>
    <submittedName>
        <fullName evidence="1">Uncharacterized protein</fullName>
    </submittedName>
</protein>
<sequence>MDEAFVPLSVMMRDMGTPPADLVDEEAGVHTYVTRFELESPVELDIGVDEHGRVLIGSNPPIYDVDTSYRPAYHRIRFTAERTEVLG</sequence>
<dbReference type="Proteomes" id="UP000291101">
    <property type="component" value="Unassembled WGS sequence"/>
</dbReference>